<dbReference type="SUPFAM" id="SSF52540">
    <property type="entry name" value="P-loop containing nucleoside triphosphate hydrolases"/>
    <property type="match status" value="1"/>
</dbReference>
<dbReference type="GO" id="GO:0000139">
    <property type="term" value="C:Golgi membrane"/>
    <property type="evidence" value="ECO:0007669"/>
    <property type="project" value="UniProtKB-SubCell"/>
</dbReference>
<evidence type="ECO:0000256" key="17">
    <source>
        <dbReference type="PIRSR" id="PIRSR606689-2"/>
    </source>
</evidence>
<keyword evidence="20" id="KW-1185">Reference proteome</keyword>
<dbReference type="STRING" id="993615.L2GM19"/>
<dbReference type="SMART" id="SM00177">
    <property type="entry name" value="ARF"/>
    <property type="match status" value="1"/>
</dbReference>
<evidence type="ECO:0000256" key="7">
    <source>
        <dbReference type="ARBA" id="ARBA00022448"/>
    </source>
</evidence>
<feature type="binding site" evidence="15">
    <location>
        <position position="188"/>
    </location>
    <ligand>
        <name>GTP</name>
        <dbReference type="ChEBI" id="CHEBI:37565"/>
    </ligand>
</feature>
<dbReference type="EMBL" id="JH370136">
    <property type="protein sequence ID" value="ELA41938.1"/>
    <property type="molecule type" value="Genomic_DNA"/>
</dbReference>
<feature type="binding site" evidence="17">
    <location>
        <position position="66"/>
    </location>
    <ligand>
        <name>Mg(2+)</name>
        <dbReference type="ChEBI" id="CHEBI:18420"/>
    </ligand>
</feature>
<evidence type="ECO:0000256" key="8">
    <source>
        <dbReference type="ARBA" id="ARBA00022741"/>
    </source>
</evidence>
<feature type="binding site" evidence="15">
    <location>
        <position position="45"/>
    </location>
    <ligand>
        <name>GTP</name>
        <dbReference type="ChEBI" id="CHEBI:37565"/>
    </ligand>
</feature>
<dbReference type="GO" id="GO:0016192">
    <property type="term" value="P:vesicle-mediated transport"/>
    <property type="evidence" value="ECO:0007669"/>
    <property type="project" value="UniProtKB-KW"/>
</dbReference>
<keyword evidence="10 18" id="KW-0931">ER-Golgi transport</keyword>
<evidence type="ECO:0000256" key="1">
    <source>
        <dbReference type="ARBA" id="ARBA00004255"/>
    </source>
</evidence>
<dbReference type="Gene3D" id="3.40.50.300">
    <property type="entry name" value="P-loop containing nucleotide triphosphate hydrolases"/>
    <property type="match status" value="1"/>
</dbReference>
<dbReference type="NCBIfam" id="TIGR00231">
    <property type="entry name" value="small_GTP"/>
    <property type="match status" value="1"/>
</dbReference>
<dbReference type="GO" id="GO:0046872">
    <property type="term" value="F:metal ion binding"/>
    <property type="evidence" value="ECO:0007669"/>
    <property type="project" value="UniProtKB-KW"/>
</dbReference>
<dbReference type="OMA" id="RIAWKDY"/>
<feature type="binding site" evidence="15">
    <location>
        <position position="143"/>
    </location>
    <ligand>
        <name>GTP</name>
        <dbReference type="ChEBI" id="CHEBI:37565"/>
    </ligand>
</feature>
<feature type="binding site" evidence="15">
    <location>
        <position position="50"/>
    </location>
    <ligand>
        <name>GTP</name>
        <dbReference type="ChEBI" id="CHEBI:37565"/>
    </ligand>
</feature>
<dbReference type="GO" id="GO:0003924">
    <property type="term" value="F:GTPase activity"/>
    <property type="evidence" value="ECO:0007669"/>
    <property type="project" value="InterPro"/>
</dbReference>
<dbReference type="InterPro" id="IPR006689">
    <property type="entry name" value="Small_GTPase_ARF/SAR"/>
</dbReference>
<evidence type="ECO:0000256" key="10">
    <source>
        <dbReference type="ARBA" id="ARBA00022892"/>
    </source>
</evidence>
<proteinExistence type="inferred from homology"/>
<keyword evidence="12 18" id="KW-0333">Golgi apparatus</keyword>
<accession>L2GM19</accession>
<dbReference type="InterPro" id="IPR006687">
    <property type="entry name" value="Small_GTPase_SAR1"/>
</dbReference>
<evidence type="ECO:0000256" key="3">
    <source>
        <dbReference type="ARBA" id="ARBA00004397"/>
    </source>
</evidence>
<feature type="binding site" evidence="16">
    <location>
        <position position="88"/>
    </location>
    <ligand>
        <name>GTP</name>
        <dbReference type="ChEBI" id="CHEBI:37565"/>
    </ligand>
</feature>
<keyword evidence="14" id="KW-0460">Magnesium</keyword>
<dbReference type="VEuPathDB" id="MicrosporidiaDB:VICG_00955"/>
<evidence type="ECO:0000256" key="4">
    <source>
        <dbReference type="ARBA" id="ARBA00007507"/>
    </source>
</evidence>
<feature type="binding site" evidence="15">
    <location>
        <position position="48"/>
    </location>
    <ligand>
        <name>GTP</name>
        <dbReference type="ChEBI" id="CHEBI:37565"/>
    </ligand>
</feature>
<feature type="binding site" evidence="15">
    <location>
        <position position="49"/>
    </location>
    <ligand>
        <name>GTP</name>
        <dbReference type="ChEBI" id="CHEBI:37565"/>
    </ligand>
</feature>
<dbReference type="PRINTS" id="PR00328">
    <property type="entry name" value="SAR1GTPBP"/>
</dbReference>
<gene>
    <name evidence="19" type="ORF">VICG_00955</name>
</gene>
<dbReference type="Pfam" id="PF00025">
    <property type="entry name" value="Arf"/>
    <property type="match status" value="1"/>
</dbReference>
<keyword evidence="11 18" id="KW-0653">Protein transport</keyword>
<feature type="binding site" evidence="15">
    <location>
        <position position="142"/>
    </location>
    <ligand>
        <name>GTP</name>
        <dbReference type="ChEBI" id="CHEBI:37565"/>
    </ligand>
</feature>
<dbReference type="FunCoup" id="L2GM19">
    <property type="interactions" value="169"/>
</dbReference>
<feature type="binding site" evidence="15">
    <location>
        <position position="187"/>
    </location>
    <ligand>
        <name>GTP</name>
        <dbReference type="ChEBI" id="CHEBI:37565"/>
    </ligand>
</feature>
<evidence type="ECO:0000313" key="20">
    <source>
        <dbReference type="Proteomes" id="UP000011082"/>
    </source>
</evidence>
<feature type="binding site" evidence="16">
    <location>
        <begin position="142"/>
        <end position="145"/>
    </location>
    <ligand>
        <name>GTP</name>
        <dbReference type="ChEBI" id="CHEBI:37565"/>
    </ligand>
</feature>
<comment type="similarity">
    <text evidence="4 18">Belongs to the small GTPase superfamily. SAR1 family.</text>
</comment>
<dbReference type="GO" id="GO:0005525">
    <property type="term" value="F:GTP binding"/>
    <property type="evidence" value="ECO:0007669"/>
    <property type="project" value="UniProtKB-KW"/>
</dbReference>
<evidence type="ECO:0000256" key="9">
    <source>
        <dbReference type="ARBA" id="ARBA00022824"/>
    </source>
</evidence>
<evidence type="ECO:0000256" key="14">
    <source>
        <dbReference type="PIRSR" id="PIRSR606687-1"/>
    </source>
</evidence>
<evidence type="ECO:0000256" key="6">
    <source>
        <dbReference type="ARBA" id="ARBA00021124"/>
    </source>
</evidence>
<feature type="binding site" evidence="15">
    <location>
        <position position="47"/>
    </location>
    <ligand>
        <name>GTP</name>
        <dbReference type="ChEBI" id="CHEBI:37565"/>
    </ligand>
</feature>
<dbReference type="GeneID" id="19881667"/>
<feature type="binding site" evidence="16">
    <location>
        <begin position="42"/>
        <end position="49"/>
    </location>
    <ligand>
        <name>GTP</name>
        <dbReference type="ChEBI" id="CHEBI:37565"/>
    </ligand>
</feature>
<evidence type="ECO:0000256" key="18">
    <source>
        <dbReference type="RuleBase" id="RU003926"/>
    </source>
</evidence>
<comment type="subcellular location">
    <subcellularLocation>
        <location evidence="2">Cytoplasmic vesicle</location>
        <location evidence="2">COPII-coated vesicle membrane</location>
        <topology evidence="2">Peripheral membrane protein</topology>
        <orientation evidence="2">Cytoplasmic side</orientation>
    </subcellularLocation>
    <subcellularLocation>
        <location evidence="3">Endoplasmic reticulum membrane</location>
        <topology evidence="3">Peripheral membrane protein</topology>
        <orientation evidence="3">Cytoplasmic side</orientation>
    </subcellularLocation>
    <subcellularLocation>
        <location evidence="1">Golgi apparatus membrane</location>
        <topology evidence="1">Peripheral membrane protein</topology>
        <orientation evidence="1">Cytoplasmic side</orientation>
    </subcellularLocation>
</comment>
<feature type="binding site" evidence="15">
    <location>
        <position position="145"/>
    </location>
    <ligand>
        <name>GTP</name>
        <dbReference type="ChEBI" id="CHEBI:37565"/>
    </ligand>
</feature>
<keyword evidence="8 15" id="KW-0547">Nucleotide-binding</keyword>
<dbReference type="OrthoDB" id="2011769at2759"/>
<evidence type="ECO:0000256" key="16">
    <source>
        <dbReference type="PIRSR" id="PIRSR606689-1"/>
    </source>
</evidence>
<keyword evidence="13 16" id="KW-0342">GTP-binding</keyword>
<dbReference type="PROSITE" id="PS51417">
    <property type="entry name" value="ARF"/>
    <property type="match status" value="1"/>
</dbReference>
<dbReference type="GO" id="GO:0012507">
    <property type="term" value="C:ER to Golgi transport vesicle membrane"/>
    <property type="evidence" value="ECO:0007669"/>
    <property type="project" value="UniProtKB-SubCell"/>
</dbReference>
<dbReference type="InterPro" id="IPR027417">
    <property type="entry name" value="P-loop_NTPase"/>
</dbReference>
<evidence type="ECO:0000256" key="15">
    <source>
        <dbReference type="PIRSR" id="PIRSR606687-2"/>
    </source>
</evidence>
<evidence type="ECO:0000256" key="2">
    <source>
        <dbReference type="ARBA" id="ARBA00004299"/>
    </source>
</evidence>
<feature type="binding site" evidence="14">
    <location>
        <position position="44"/>
    </location>
    <ligand>
        <name>Mg(2+)</name>
        <dbReference type="ChEBI" id="CHEBI:18420"/>
    </ligand>
</feature>
<name>L2GM19_VITCO</name>
<dbReference type="InterPro" id="IPR005225">
    <property type="entry name" value="Small_GTP-bd"/>
</dbReference>
<dbReference type="AlphaFoldDB" id="L2GM19"/>
<evidence type="ECO:0000313" key="19">
    <source>
        <dbReference type="EMBL" id="ELA41938.1"/>
    </source>
</evidence>
<reference evidence="20" key="1">
    <citation type="submission" date="2011-05" db="EMBL/GenBank/DDBJ databases">
        <title>The genome sequence of Vittaforma corneae strain ATCC 50505.</title>
        <authorList>
            <consortium name="The Broad Institute Genome Sequencing Platform"/>
            <person name="Cuomo C."/>
            <person name="Didier E."/>
            <person name="Bowers L."/>
            <person name="Young S.K."/>
            <person name="Zeng Q."/>
            <person name="Gargeya S."/>
            <person name="Fitzgerald M."/>
            <person name="Haas B."/>
            <person name="Abouelleil A."/>
            <person name="Alvarado L."/>
            <person name="Arachchi H.M."/>
            <person name="Berlin A."/>
            <person name="Chapman S.B."/>
            <person name="Gearin G."/>
            <person name="Goldberg J."/>
            <person name="Griggs A."/>
            <person name="Gujja S."/>
            <person name="Hansen M."/>
            <person name="Heiman D."/>
            <person name="Howarth C."/>
            <person name="Larimer J."/>
            <person name="Lui A."/>
            <person name="MacDonald P.J.P."/>
            <person name="McCowen C."/>
            <person name="Montmayeur A."/>
            <person name="Murphy C."/>
            <person name="Neiman D."/>
            <person name="Pearson M."/>
            <person name="Priest M."/>
            <person name="Roberts A."/>
            <person name="Saif S."/>
            <person name="Shea T."/>
            <person name="Sisk P."/>
            <person name="Stolte C."/>
            <person name="Sykes S."/>
            <person name="Wortman J."/>
            <person name="Nusbaum C."/>
            <person name="Birren B."/>
        </authorList>
    </citation>
    <scope>NUCLEOTIDE SEQUENCE [LARGE SCALE GENOMIC DNA]</scope>
    <source>
        <strain evidence="20">ATCC 50505</strain>
    </source>
</reference>
<dbReference type="GO" id="GO:0005789">
    <property type="term" value="C:endoplasmic reticulum membrane"/>
    <property type="evidence" value="ECO:0007669"/>
    <property type="project" value="UniProtKB-SubCell"/>
</dbReference>
<evidence type="ECO:0000256" key="5">
    <source>
        <dbReference type="ARBA" id="ARBA00019961"/>
    </source>
</evidence>
<dbReference type="InParanoid" id="L2GM19"/>
<dbReference type="SMART" id="SM00178">
    <property type="entry name" value="SAR"/>
    <property type="match status" value="1"/>
</dbReference>
<dbReference type="HOGENOM" id="CLU_040729_6_0_1"/>
<keyword evidence="7 18" id="KW-0813">Transport</keyword>
<dbReference type="RefSeq" id="XP_007604402.1">
    <property type="nucleotide sequence ID" value="XM_007604340.1"/>
</dbReference>
<keyword evidence="14" id="KW-0479">Metal-binding</keyword>
<evidence type="ECO:0000256" key="11">
    <source>
        <dbReference type="ARBA" id="ARBA00022927"/>
    </source>
</evidence>
<keyword evidence="9 18" id="KW-0256">Endoplasmic reticulum</keyword>
<dbReference type="Proteomes" id="UP000011082">
    <property type="component" value="Unassembled WGS sequence"/>
</dbReference>
<feature type="binding site" evidence="17">
    <location>
        <position position="49"/>
    </location>
    <ligand>
        <name>Mg(2+)</name>
        <dbReference type="ChEBI" id="CHEBI:18420"/>
    </ligand>
</feature>
<evidence type="ECO:0000256" key="13">
    <source>
        <dbReference type="ARBA" id="ARBA00023134"/>
    </source>
</evidence>
<evidence type="ECO:0000256" key="12">
    <source>
        <dbReference type="ARBA" id="ARBA00023034"/>
    </source>
</evidence>
<dbReference type="PANTHER" id="PTHR45684">
    <property type="entry name" value="RE74312P"/>
    <property type="match status" value="1"/>
</dbReference>
<dbReference type="GO" id="GO:0006886">
    <property type="term" value="P:intracellular protein transport"/>
    <property type="evidence" value="ECO:0007669"/>
    <property type="project" value="InterPro"/>
</dbReference>
<organism evidence="19 20">
    <name type="scientific">Vittaforma corneae (strain ATCC 50505)</name>
    <name type="common">Microsporidian parasite</name>
    <name type="synonym">Nosema corneum</name>
    <dbReference type="NCBI Taxonomy" id="993615"/>
    <lineage>
        <taxon>Eukaryota</taxon>
        <taxon>Fungi</taxon>
        <taxon>Fungi incertae sedis</taxon>
        <taxon>Microsporidia</taxon>
        <taxon>Nosematidae</taxon>
        <taxon>Vittaforma</taxon>
    </lineage>
</organism>
<protein>
    <recommendedName>
        <fullName evidence="6">Small COPII coat GTPase SAR1</fullName>
    </recommendedName>
    <alternativeName>
        <fullName evidence="5">Small COPII coat GTPase sar1</fullName>
    </alternativeName>
</protein>
<dbReference type="PROSITE" id="PS51422">
    <property type="entry name" value="SAR1"/>
    <property type="match status" value="1"/>
</dbReference>
<sequence>MASSFYEFPSKLREKITEIYHNTIGWFISTLFKRPSSLLFLGIDNAGKTTLVNKLKNNTNEIFLPTKHATRDIVEIGNLKAQVVDLGGHEAARVAWKDYFYNVDGVVFIVDVEDSTRYEEVSQAWKAVLDLERESPILVLMNKIDLLGYTSESIELDTAFRLDIENKTGVGRMRNPGQPVHVRFLSIISHDIYTENTPLREGFSWLSKVINGRERRAL</sequence>